<dbReference type="InterPro" id="IPR011009">
    <property type="entry name" value="Kinase-like_dom_sf"/>
</dbReference>
<name>A0ABW4HNB0_9BACI</name>
<dbReference type="Proteomes" id="UP001597221">
    <property type="component" value="Unassembled WGS sequence"/>
</dbReference>
<dbReference type="RefSeq" id="WP_251512872.1">
    <property type="nucleotide sequence ID" value="NZ_JAMBON010000008.1"/>
</dbReference>
<dbReference type="Pfam" id="PF01636">
    <property type="entry name" value="APH"/>
    <property type="match status" value="1"/>
</dbReference>
<evidence type="ECO:0000313" key="2">
    <source>
        <dbReference type="EMBL" id="MFD1606612.1"/>
    </source>
</evidence>
<feature type="domain" description="Aminoglycoside phosphotransferase" evidence="1">
    <location>
        <begin position="39"/>
        <end position="278"/>
    </location>
</feature>
<dbReference type="Gene3D" id="3.90.1200.10">
    <property type="match status" value="1"/>
</dbReference>
<organism evidence="2 3">
    <name type="scientific">Oceanobacillus luteolus</name>
    <dbReference type="NCBI Taxonomy" id="1274358"/>
    <lineage>
        <taxon>Bacteria</taxon>
        <taxon>Bacillati</taxon>
        <taxon>Bacillota</taxon>
        <taxon>Bacilli</taxon>
        <taxon>Bacillales</taxon>
        <taxon>Bacillaceae</taxon>
        <taxon>Oceanobacillus</taxon>
    </lineage>
</organism>
<gene>
    <name evidence="2" type="ORF">ACFSBH_02905</name>
</gene>
<dbReference type="EMBL" id="JBHUDE010000009">
    <property type="protein sequence ID" value="MFD1606612.1"/>
    <property type="molecule type" value="Genomic_DNA"/>
</dbReference>
<dbReference type="SUPFAM" id="SSF56112">
    <property type="entry name" value="Protein kinase-like (PK-like)"/>
    <property type="match status" value="1"/>
</dbReference>
<dbReference type="PANTHER" id="PTHR21310">
    <property type="entry name" value="AMINOGLYCOSIDE PHOSPHOTRANSFERASE-RELATED-RELATED"/>
    <property type="match status" value="1"/>
</dbReference>
<reference evidence="3" key="1">
    <citation type="journal article" date="2019" name="Int. J. Syst. Evol. Microbiol.">
        <title>The Global Catalogue of Microorganisms (GCM) 10K type strain sequencing project: providing services to taxonomists for standard genome sequencing and annotation.</title>
        <authorList>
            <consortium name="The Broad Institute Genomics Platform"/>
            <consortium name="The Broad Institute Genome Sequencing Center for Infectious Disease"/>
            <person name="Wu L."/>
            <person name="Ma J."/>
        </authorList>
    </citation>
    <scope>NUCLEOTIDE SEQUENCE [LARGE SCALE GENOMIC DNA]</scope>
    <source>
        <strain evidence="3">CGMCC 1.12376</strain>
    </source>
</reference>
<keyword evidence="3" id="KW-1185">Reference proteome</keyword>
<protein>
    <submittedName>
        <fullName evidence="2">Phosphotransferase family protein</fullName>
    </submittedName>
</protein>
<dbReference type="InterPro" id="IPR051678">
    <property type="entry name" value="AGP_Transferase"/>
</dbReference>
<comment type="caution">
    <text evidence="2">The sequence shown here is derived from an EMBL/GenBank/DDBJ whole genome shotgun (WGS) entry which is preliminary data.</text>
</comment>
<evidence type="ECO:0000313" key="3">
    <source>
        <dbReference type="Proteomes" id="UP001597221"/>
    </source>
</evidence>
<dbReference type="InterPro" id="IPR002575">
    <property type="entry name" value="Aminoglycoside_PTrfase"/>
</dbReference>
<evidence type="ECO:0000259" key="1">
    <source>
        <dbReference type="Pfam" id="PF01636"/>
    </source>
</evidence>
<accession>A0ABW4HNB0</accession>
<dbReference type="Gene3D" id="3.30.200.20">
    <property type="entry name" value="Phosphorylase Kinase, domain 1"/>
    <property type="match status" value="1"/>
</dbReference>
<proteinExistence type="predicted"/>
<sequence length="336" mass="39082">MTTKIIFGSNKLGNIRNEQLQATLVKFKLGTLLSAKKTEQGAMGQTMFIISTKGEFVFKGNPLYKGQLEEEKYFIEQLRQRTEVPVPIPYLIDDSTDIFGWKYALMPLLKGKHLTDSTLQHTMNTKDKCSIAQSIADALFAFHQWKVEDFGELDTHTLKITPFKTGYYQWLFDRILFWLEDARKYSKVTHDDLQWTKNLLEDSKEAFQRITSPTFVMGDFKPGNFLVQQKESSWSISGVFDFTNSFFGDPVSDLVKMLTYYLDNNEKVVAKHLVDAYFDKLTNKVDSITRLKVHMLHQKVLDWGNAKATKTVTWYDELPFYHWAGEYTQAMEDLFR</sequence>